<accession>A0ABT0BCN8</accession>
<evidence type="ECO:0008006" key="4">
    <source>
        <dbReference type="Google" id="ProtNLM"/>
    </source>
</evidence>
<organism evidence="2 3">
    <name type="scientific">Novosphingobium organovorum</name>
    <dbReference type="NCBI Taxonomy" id="2930092"/>
    <lineage>
        <taxon>Bacteria</taxon>
        <taxon>Pseudomonadati</taxon>
        <taxon>Pseudomonadota</taxon>
        <taxon>Alphaproteobacteria</taxon>
        <taxon>Sphingomonadales</taxon>
        <taxon>Sphingomonadaceae</taxon>
        <taxon>Novosphingobium</taxon>
    </lineage>
</organism>
<evidence type="ECO:0000313" key="2">
    <source>
        <dbReference type="EMBL" id="MCJ2182564.1"/>
    </source>
</evidence>
<dbReference type="RefSeq" id="WP_244018625.1">
    <property type="nucleotide sequence ID" value="NZ_JALHLF010000020.1"/>
</dbReference>
<keyword evidence="3" id="KW-1185">Reference proteome</keyword>
<dbReference type="EMBL" id="JALHLF010000020">
    <property type="protein sequence ID" value="MCJ2182564.1"/>
    <property type="molecule type" value="Genomic_DNA"/>
</dbReference>
<dbReference type="Proteomes" id="UP001162881">
    <property type="component" value="Unassembled WGS sequence"/>
</dbReference>
<gene>
    <name evidence="2" type="ORF">MTR62_07645</name>
</gene>
<sequence length="110" mass="11286">MAHSRPRARPGGSALWLRFHVPLRILAATLGNYALSALATAWLARVLALGLHPAEASALATILSFALFAALVIVIFAAQRPARLCLMLVLCGGALALLLGLGLPGAGGPL</sequence>
<feature type="transmembrane region" description="Helical" evidence="1">
    <location>
        <begin position="84"/>
        <end position="103"/>
    </location>
</feature>
<feature type="transmembrane region" description="Helical" evidence="1">
    <location>
        <begin position="21"/>
        <end position="44"/>
    </location>
</feature>
<feature type="transmembrane region" description="Helical" evidence="1">
    <location>
        <begin position="56"/>
        <end position="77"/>
    </location>
</feature>
<keyword evidence="1" id="KW-1133">Transmembrane helix</keyword>
<keyword evidence="1" id="KW-0472">Membrane</keyword>
<comment type="caution">
    <text evidence="2">The sequence shown here is derived from an EMBL/GenBank/DDBJ whole genome shotgun (WGS) entry which is preliminary data.</text>
</comment>
<evidence type="ECO:0000313" key="3">
    <source>
        <dbReference type="Proteomes" id="UP001162881"/>
    </source>
</evidence>
<keyword evidence="1" id="KW-0812">Transmembrane</keyword>
<evidence type="ECO:0000256" key="1">
    <source>
        <dbReference type="SAM" id="Phobius"/>
    </source>
</evidence>
<reference evidence="2" key="1">
    <citation type="submission" date="2022-03" db="EMBL/GenBank/DDBJ databases">
        <title>Identification of a novel bacterium isolated from mangrove sediments.</title>
        <authorList>
            <person name="Pan X."/>
        </authorList>
    </citation>
    <scope>NUCLEOTIDE SEQUENCE</scope>
    <source>
        <strain evidence="2">B1949</strain>
    </source>
</reference>
<name>A0ABT0BCN8_9SPHN</name>
<proteinExistence type="predicted"/>
<protein>
    <recommendedName>
        <fullName evidence="4">Iron transporter</fullName>
    </recommendedName>
</protein>